<evidence type="ECO:0000256" key="1">
    <source>
        <dbReference type="ARBA" id="ARBA00022729"/>
    </source>
</evidence>
<accession>A0A061IA96</accession>
<sequence length="221" mass="23976">MGSGVTLELGHSVIVVVKMLWIPRSEQRIPETLQSPPTLPASSTFSSRFPSWLHRGESRKSCRLHQAPTVRGSVRFWCSLPTADTSSFVPLELRVTAASGSPRYHRIIHINEVVLLDAPAGLLARRAEEGSHVLLRWLPPPGAPMTTHIRYEVDVSAGNRAGGKQRCLYLVVSDSGISTDYSSGGSQGVHGDSSGGPYSHPYENSLVPDPEPLHPSYMACS</sequence>
<gene>
    <name evidence="6" type="ORF">H671_4g12122</name>
</gene>
<feature type="domain" description="Growth hormone/erythropoietin receptor ligand binding" evidence="5">
    <location>
        <begin position="55"/>
        <end position="111"/>
    </location>
</feature>
<keyword evidence="1" id="KW-0732">Signal</keyword>
<reference evidence="7" key="1">
    <citation type="journal article" date="2013" name="Nat. Biotechnol.">
        <title>Chinese hamster genome sequenced from sorted chromosomes.</title>
        <authorList>
            <person name="Brinkrolf K."/>
            <person name="Rupp O."/>
            <person name="Laux H."/>
            <person name="Kollin F."/>
            <person name="Ernst W."/>
            <person name="Linke B."/>
            <person name="Kofler R."/>
            <person name="Romand S."/>
            <person name="Hesse F."/>
            <person name="Budach W.E."/>
            <person name="Galosy S."/>
            <person name="Muller D."/>
            <person name="Noll T."/>
            <person name="Wienberg J."/>
            <person name="Jostock T."/>
            <person name="Leonard M."/>
            <person name="Grillari J."/>
            <person name="Tauch A."/>
            <person name="Goesmann A."/>
            <person name="Helk B."/>
            <person name="Mott J.E."/>
            <person name="Puhler A."/>
            <person name="Borth N."/>
        </authorList>
    </citation>
    <scope>NUCLEOTIDE SEQUENCE [LARGE SCALE GENOMIC DNA]</scope>
    <source>
        <strain evidence="7">17A/GY</strain>
    </source>
</reference>
<evidence type="ECO:0000313" key="7">
    <source>
        <dbReference type="Proteomes" id="UP000030759"/>
    </source>
</evidence>
<dbReference type="Proteomes" id="UP000030759">
    <property type="component" value="Unassembled WGS sequence"/>
</dbReference>
<dbReference type="SUPFAM" id="SSF49265">
    <property type="entry name" value="Fibronectin type III"/>
    <property type="match status" value="1"/>
</dbReference>
<dbReference type="EMBL" id="KE674875">
    <property type="protein sequence ID" value="ERE76070.1"/>
    <property type="molecule type" value="Genomic_DNA"/>
</dbReference>
<evidence type="ECO:0000256" key="2">
    <source>
        <dbReference type="ARBA" id="ARBA00023170"/>
    </source>
</evidence>
<dbReference type="InterPro" id="IPR013783">
    <property type="entry name" value="Ig-like_fold"/>
</dbReference>
<organism evidence="6 7">
    <name type="scientific">Cricetulus griseus</name>
    <name type="common">Chinese hamster</name>
    <name type="synonym">Cricetulus barabensis griseus</name>
    <dbReference type="NCBI Taxonomy" id="10029"/>
    <lineage>
        <taxon>Eukaryota</taxon>
        <taxon>Metazoa</taxon>
        <taxon>Chordata</taxon>
        <taxon>Craniata</taxon>
        <taxon>Vertebrata</taxon>
        <taxon>Euteleostomi</taxon>
        <taxon>Mammalia</taxon>
        <taxon>Eutheria</taxon>
        <taxon>Euarchontoglires</taxon>
        <taxon>Glires</taxon>
        <taxon>Rodentia</taxon>
        <taxon>Myomorpha</taxon>
        <taxon>Muroidea</taxon>
        <taxon>Cricetidae</taxon>
        <taxon>Cricetinae</taxon>
        <taxon>Cricetulus</taxon>
    </lineage>
</organism>
<protein>
    <submittedName>
        <fullName evidence="6">Erythropoietin receptor</fullName>
    </submittedName>
</protein>
<evidence type="ECO:0000259" key="5">
    <source>
        <dbReference type="Pfam" id="PF09067"/>
    </source>
</evidence>
<evidence type="ECO:0000256" key="3">
    <source>
        <dbReference type="ARBA" id="ARBA00023180"/>
    </source>
</evidence>
<dbReference type="Pfam" id="PF09067">
    <property type="entry name" value="EpoR_lig-bind"/>
    <property type="match status" value="1"/>
</dbReference>
<proteinExistence type="predicted"/>
<dbReference type="AlphaFoldDB" id="A0A061IA96"/>
<evidence type="ECO:0000313" key="6">
    <source>
        <dbReference type="EMBL" id="ERE76070.1"/>
    </source>
</evidence>
<dbReference type="InterPro" id="IPR036116">
    <property type="entry name" value="FN3_sf"/>
</dbReference>
<keyword evidence="3" id="KW-0325">Glycoprotein</keyword>
<keyword evidence="2 6" id="KW-0675">Receptor</keyword>
<dbReference type="Gene3D" id="2.60.40.10">
    <property type="entry name" value="Immunoglobulins"/>
    <property type="match status" value="1"/>
</dbReference>
<evidence type="ECO:0000256" key="4">
    <source>
        <dbReference type="SAM" id="MobiDB-lite"/>
    </source>
</evidence>
<name>A0A061IA96_CRIGR</name>
<feature type="region of interest" description="Disordered" evidence="4">
    <location>
        <begin position="181"/>
        <end position="221"/>
    </location>
</feature>
<dbReference type="InterPro" id="IPR015152">
    <property type="entry name" value="Growth/epo_recpt_lig-bind"/>
</dbReference>